<organism evidence="10">
    <name type="scientific">marine metagenome</name>
    <dbReference type="NCBI Taxonomy" id="408172"/>
    <lineage>
        <taxon>unclassified sequences</taxon>
        <taxon>metagenomes</taxon>
        <taxon>ecological metagenomes</taxon>
    </lineage>
</organism>
<feature type="domain" description="Lumazine-binding" evidence="9">
    <location>
        <begin position="1"/>
        <end position="94"/>
    </location>
</feature>
<comment type="catalytic activity">
    <reaction evidence="1">
        <text>2 6,7-dimethyl-8-(1-D-ribityl)lumazine + H(+) = 5-amino-6-(D-ribitylamino)uracil + riboflavin</text>
        <dbReference type="Rhea" id="RHEA:20772"/>
        <dbReference type="ChEBI" id="CHEBI:15378"/>
        <dbReference type="ChEBI" id="CHEBI:15934"/>
        <dbReference type="ChEBI" id="CHEBI:57986"/>
        <dbReference type="ChEBI" id="CHEBI:58201"/>
        <dbReference type="EC" id="2.5.1.9"/>
    </reaction>
</comment>
<evidence type="ECO:0000259" key="9">
    <source>
        <dbReference type="PROSITE" id="PS51177"/>
    </source>
</evidence>
<comment type="function">
    <text evidence="2">Catalyzes the dismutation of two molecules of 6,7-dimethyl-8-ribityllumazine, resulting in the formation of riboflavin and 5-amino-6-(D-ribitylamino)uracil.</text>
</comment>
<evidence type="ECO:0000256" key="8">
    <source>
        <dbReference type="ARBA" id="ARBA00022737"/>
    </source>
</evidence>
<evidence type="ECO:0000256" key="7">
    <source>
        <dbReference type="ARBA" id="ARBA00022679"/>
    </source>
</evidence>
<keyword evidence="8" id="KW-0677">Repeat</keyword>
<dbReference type="SUPFAM" id="SSF63380">
    <property type="entry name" value="Riboflavin synthase domain-like"/>
    <property type="match status" value="2"/>
</dbReference>
<dbReference type="InterPro" id="IPR026017">
    <property type="entry name" value="Lumazine-bd_dom"/>
</dbReference>
<accession>A0A381ZQB0</accession>
<dbReference type="InterPro" id="IPR023366">
    <property type="entry name" value="ATP_synth_asu-like_sf"/>
</dbReference>
<evidence type="ECO:0000313" key="10">
    <source>
        <dbReference type="EMBL" id="SVA91426.1"/>
    </source>
</evidence>
<dbReference type="CDD" id="cd00402">
    <property type="entry name" value="Riboflavin_synthase_like"/>
    <property type="match status" value="1"/>
</dbReference>
<protein>
    <recommendedName>
        <fullName evidence="5">Riboflavin synthase</fullName>
        <ecNumber evidence="4">2.5.1.9</ecNumber>
    </recommendedName>
</protein>
<evidence type="ECO:0000256" key="6">
    <source>
        <dbReference type="ARBA" id="ARBA00022619"/>
    </source>
</evidence>
<dbReference type="GO" id="GO:0009231">
    <property type="term" value="P:riboflavin biosynthetic process"/>
    <property type="evidence" value="ECO:0007669"/>
    <property type="project" value="UniProtKB-KW"/>
</dbReference>
<dbReference type="PANTHER" id="PTHR21098:SF12">
    <property type="entry name" value="RIBOFLAVIN SYNTHASE"/>
    <property type="match status" value="1"/>
</dbReference>
<evidence type="ECO:0000256" key="4">
    <source>
        <dbReference type="ARBA" id="ARBA00012827"/>
    </source>
</evidence>
<proteinExistence type="predicted"/>
<dbReference type="EC" id="2.5.1.9" evidence="4"/>
<evidence type="ECO:0000256" key="1">
    <source>
        <dbReference type="ARBA" id="ARBA00000968"/>
    </source>
</evidence>
<reference evidence="10" key="1">
    <citation type="submission" date="2018-05" db="EMBL/GenBank/DDBJ databases">
        <authorList>
            <person name="Lanie J.A."/>
            <person name="Ng W.-L."/>
            <person name="Kazmierczak K.M."/>
            <person name="Andrzejewski T.M."/>
            <person name="Davidsen T.M."/>
            <person name="Wayne K.J."/>
            <person name="Tettelin H."/>
            <person name="Glass J.I."/>
            <person name="Rusch D."/>
            <person name="Podicherti R."/>
            <person name="Tsui H.-C.T."/>
            <person name="Winkler M.E."/>
        </authorList>
    </citation>
    <scope>NUCLEOTIDE SEQUENCE</scope>
</reference>
<dbReference type="Pfam" id="PF00677">
    <property type="entry name" value="Lum_binding"/>
    <property type="match status" value="2"/>
</dbReference>
<dbReference type="InterPro" id="IPR017938">
    <property type="entry name" value="Riboflavin_synthase-like_b-brl"/>
</dbReference>
<keyword evidence="6" id="KW-0686">Riboflavin biosynthesis</keyword>
<dbReference type="GO" id="GO:0004746">
    <property type="term" value="F:riboflavin synthase activity"/>
    <property type="evidence" value="ECO:0007669"/>
    <property type="project" value="UniProtKB-EC"/>
</dbReference>
<dbReference type="PIRSF" id="PIRSF000498">
    <property type="entry name" value="Riboflavin_syn_A"/>
    <property type="match status" value="1"/>
</dbReference>
<name>A0A381ZQB0_9ZZZZ</name>
<comment type="pathway">
    <text evidence="3">Cofactor biosynthesis; riboflavin biosynthesis; riboflavin from 2-hydroxy-3-oxobutyl phosphate and 5-amino-6-(D-ribitylamino)uracil: step 2/2.</text>
</comment>
<dbReference type="PROSITE" id="PS51177">
    <property type="entry name" value="LUMAZINE_BIND"/>
    <property type="match status" value="2"/>
</dbReference>
<dbReference type="NCBIfam" id="TIGR00187">
    <property type="entry name" value="ribE"/>
    <property type="match status" value="1"/>
</dbReference>
<dbReference type="PANTHER" id="PTHR21098">
    <property type="entry name" value="RIBOFLAVIN SYNTHASE ALPHA CHAIN"/>
    <property type="match status" value="1"/>
</dbReference>
<dbReference type="EMBL" id="UINC01022230">
    <property type="protein sequence ID" value="SVA91426.1"/>
    <property type="molecule type" value="Genomic_DNA"/>
</dbReference>
<evidence type="ECO:0000256" key="5">
    <source>
        <dbReference type="ARBA" id="ARBA00013950"/>
    </source>
</evidence>
<dbReference type="Gene3D" id="2.40.30.20">
    <property type="match status" value="2"/>
</dbReference>
<evidence type="ECO:0000256" key="3">
    <source>
        <dbReference type="ARBA" id="ARBA00004887"/>
    </source>
</evidence>
<dbReference type="FunFam" id="2.40.30.20:FF:000004">
    <property type="entry name" value="Riboflavin synthase, alpha subunit"/>
    <property type="match status" value="1"/>
</dbReference>
<evidence type="ECO:0000256" key="2">
    <source>
        <dbReference type="ARBA" id="ARBA00002803"/>
    </source>
</evidence>
<keyword evidence="7" id="KW-0808">Transferase</keyword>
<dbReference type="NCBIfam" id="NF006767">
    <property type="entry name" value="PRK09289.1"/>
    <property type="match status" value="1"/>
</dbReference>
<gene>
    <name evidence="10" type="ORF">METZ01_LOCUS144280</name>
</gene>
<sequence length="200" mass="21654">MFSGIIEEIGTVDSYDGETLIIQAKQVLDDLEISQSIMIDGACLTVLEISKTNCTFTVETVPETRSRTNFGKLISGDHVNLERALRYGDRVGGHMVQGHVDGVGTVRSIAGDANSNLVVIEADQNIIAGIVEKGFITVNGTSLTVASCNGNTFSIAIIPYTLENTTFHKLSKGSQVNLEVDVTAKYISKLLEPYRNHFSN</sequence>
<dbReference type="AlphaFoldDB" id="A0A381ZQB0"/>
<dbReference type="InterPro" id="IPR001783">
    <property type="entry name" value="Lumazine-bd"/>
</dbReference>
<feature type="domain" description="Lumazine-binding" evidence="9">
    <location>
        <begin position="95"/>
        <end position="191"/>
    </location>
</feature>